<dbReference type="AlphaFoldDB" id="A3IHJ9"/>
<evidence type="ECO:0000313" key="1">
    <source>
        <dbReference type="EMBL" id="EAZ93281.1"/>
    </source>
</evidence>
<dbReference type="EMBL" id="AAXW01000002">
    <property type="protein sequence ID" value="EAZ93281.1"/>
    <property type="molecule type" value="Genomic_DNA"/>
</dbReference>
<comment type="caution">
    <text evidence="1">The sequence shown here is derived from an EMBL/GenBank/DDBJ whole genome shotgun (WGS) entry which is preliminary data.</text>
</comment>
<protein>
    <submittedName>
        <fullName evidence="1">Uncharacterized protein</fullName>
    </submittedName>
</protein>
<organism evidence="1 2">
    <name type="scientific">Crocosphaera chwakensis CCY0110</name>
    <dbReference type="NCBI Taxonomy" id="391612"/>
    <lineage>
        <taxon>Bacteria</taxon>
        <taxon>Bacillati</taxon>
        <taxon>Cyanobacteriota</taxon>
        <taxon>Cyanophyceae</taxon>
        <taxon>Oscillatoriophycideae</taxon>
        <taxon>Chroococcales</taxon>
        <taxon>Aphanothecaceae</taxon>
        <taxon>Crocosphaera</taxon>
        <taxon>Crocosphaera chwakensis</taxon>
    </lineage>
</organism>
<reference evidence="1 2" key="1">
    <citation type="submission" date="2007-03" db="EMBL/GenBank/DDBJ databases">
        <authorList>
            <person name="Stal L."/>
            <person name="Ferriera S."/>
            <person name="Johnson J."/>
            <person name="Kravitz S."/>
            <person name="Beeson K."/>
            <person name="Sutton G."/>
            <person name="Rogers Y.-H."/>
            <person name="Friedman R."/>
            <person name="Frazier M."/>
            <person name="Venter J.C."/>
        </authorList>
    </citation>
    <scope>NUCLEOTIDE SEQUENCE [LARGE SCALE GENOMIC DNA]</scope>
    <source>
        <strain evidence="1 2">CCY0110</strain>
    </source>
</reference>
<dbReference type="Proteomes" id="UP000003781">
    <property type="component" value="Unassembled WGS sequence"/>
</dbReference>
<sequence>MVAWVYQYNELPLKRDNQQSNIQQFPLLHTQQIYVHNHLASSY</sequence>
<accession>A3IHJ9</accession>
<name>A3IHJ9_9CHRO</name>
<proteinExistence type="predicted"/>
<evidence type="ECO:0000313" key="2">
    <source>
        <dbReference type="Proteomes" id="UP000003781"/>
    </source>
</evidence>
<gene>
    <name evidence="1" type="ORF">CY0110_15837</name>
</gene>
<keyword evidence="2" id="KW-1185">Reference proteome</keyword>